<evidence type="ECO:0000313" key="2">
    <source>
        <dbReference type="Proteomes" id="UP000195305"/>
    </source>
</evidence>
<gene>
    <name evidence="1" type="ORF">B5E75_09345</name>
</gene>
<protein>
    <submittedName>
        <fullName evidence="1">Uncharacterized protein</fullName>
    </submittedName>
</protein>
<dbReference type="EMBL" id="NFLJ01000026">
    <property type="protein sequence ID" value="OUQ33693.1"/>
    <property type="molecule type" value="Genomic_DNA"/>
</dbReference>
<sequence length="194" mass="22742">MARKKIPSIDELRDYQEKQKAYLQDCIKNHKTFVISGPKFQGENIWVAKSTLPLMEAAKEVGASPEEIWQLCSKLSTLTHAPITKKEYERMIPFSKKPHTVDTVLQFLENNIPQYNQKRHCLDFDIVAYFYCYALISLSDYRQEDCQKKLWCAVNDFVEKDQSMAMVLLRNMKVLEPTRPFLTPMKEKLEKAIE</sequence>
<name>A0A1Y4SY50_9FIRM</name>
<reference evidence="1 2" key="1">
    <citation type="journal article" date="2018" name="BMC Genomics">
        <title>Whole genome sequencing and function prediction of 133 gut anaerobes isolated from chicken caecum in pure cultures.</title>
        <authorList>
            <person name="Medvecky M."/>
            <person name="Cejkova D."/>
            <person name="Polansky O."/>
            <person name="Karasova D."/>
            <person name="Kubasova T."/>
            <person name="Cizek A."/>
            <person name="Rychlik I."/>
        </authorList>
    </citation>
    <scope>NUCLEOTIDE SEQUENCE [LARGE SCALE GENOMIC DNA]</scope>
    <source>
        <strain evidence="1 2">An13</strain>
    </source>
</reference>
<accession>A0A1Y4SY50</accession>
<organism evidence="1 2">
    <name type="scientific">Massilimicrobiota timonensis</name>
    <dbReference type="NCBI Taxonomy" id="1776392"/>
    <lineage>
        <taxon>Bacteria</taxon>
        <taxon>Bacillati</taxon>
        <taxon>Bacillota</taxon>
        <taxon>Erysipelotrichia</taxon>
        <taxon>Erysipelotrichales</taxon>
        <taxon>Erysipelotrichaceae</taxon>
        <taxon>Massilimicrobiota</taxon>
    </lineage>
</organism>
<keyword evidence="2" id="KW-1185">Reference proteome</keyword>
<evidence type="ECO:0000313" key="1">
    <source>
        <dbReference type="EMBL" id="OUQ33693.1"/>
    </source>
</evidence>
<dbReference type="RefSeq" id="WP_087358644.1">
    <property type="nucleotide sequence ID" value="NZ_NFLJ01000026.1"/>
</dbReference>
<dbReference type="AlphaFoldDB" id="A0A1Y4SY50"/>
<comment type="caution">
    <text evidence="1">The sequence shown here is derived from an EMBL/GenBank/DDBJ whole genome shotgun (WGS) entry which is preliminary data.</text>
</comment>
<dbReference type="Proteomes" id="UP000195305">
    <property type="component" value="Unassembled WGS sequence"/>
</dbReference>
<dbReference type="OrthoDB" id="2013561at2"/>
<proteinExistence type="predicted"/>